<name>A0A9W9NAU0_9EURO</name>
<dbReference type="SUPFAM" id="SSF51316">
    <property type="entry name" value="Mss4-like"/>
    <property type="match status" value="1"/>
</dbReference>
<evidence type="ECO:0000313" key="6">
    <source>
        <dbReference type="EMBL" id="KAJ5216417.1"/>
    </source>
</evidence>
<reference evidence="6" key="1">
    <citation type="submission" date="2022-12" db="EMBL/GenBank/DDBJ databases">
        <authorList>
            <person name="Petersen C."/>
        </authorList>
    </citation>
    <scope>NUCLEOTIDE SEQUENCE</scope>
    <source>
        <strain evidence="6">IBT 15544</strain>
    </source>
</reference>
<keyword evidence="3" id="KW-0862">Zinc</keyword>
<gene>
    <name evidence="6" type="ORF">N7498_002824</name>
</gene>
<organism evidence="6 7">
    <name type="scientific">Penicillium cinerascens</name>
    <dbReference type="NCBI Taxonomy" id="70096"/>
    <lineage>
        <taxon>Eukaryota</taxon>
        <taxon>Fungi</taxon>
        <taxon>Dikarya</taxon>
        <taxon>Ascomycota</taxon>
        <taxon>Pezizomycotina</taxon>
        <taxon>Eurotiomycetes</taxon>
        <taxon>Eurotiomycetidae</taxon>
        <taxon>Eurotiales</taxon>
        <taxon>Aspergillaceae</taxon>
        <taxon>Penicillium</taxon>
    </lineage>
</organism>
<dbReference type="PANTHER" id="PTHR33337:SF30">
    <property type="entry name" value="DUF636 DOMAIN PROTEIN (AFU_ORTHOLOGUE AFUA_1G03180)"/>
    <property type="match status" value="1"/>
</dbReference>
<dbReference type="OrthoDB" id="9985472at2759"/>
<evidence type="ECO:0000256" key="2">
    <source>
        <dbReference type="ARBA" id="ARBA00022723"/>
    </source>
</evidence>
<dbReference type="GeneID" id="83177187"/>
<evidence type="ECO:0000259" key="5">
    <source>
        <dbReference type="Pfam" id="PF04828"/>
    </source>
</evidence>
<proteinExistence type="inferred from homology"/>
<reference evidence="6" key="2">
    <citation type="journal article" date="2023" name="IMA Fungus">
        <title>Comparative genomic study of the Penicillium genus elucidates a diverse pangenome and 15 lateral gene transfer events.</title>
        <authorList>
            <person name="Petersen C."/>
            <person name="Sorensen T."/>
            <person name="Nielsen M.R."/>
            <person name="Sondergaard T.E."/>
            <person name="Sorensen J.L."/>
            <person name="Fitzpatrick D.A."/>
            <person name="Frisvad J.C."/>
            <person name="Nielsen K.L."/>
        </authorList>
    </citation>
    <scope>NUCLEOTIDE SEQUENCE</scope>
    <source>
        <strain evidence="6">IBT 15544</strain>
    </source>
</reference>
<comment type="similarity">
    <text evidence="1">Belongs to the Gfa family.</text>
</comment>
<keyword evidence="7" id="KW-1185">Reference proteome</keyword>
<evidence type="ECO:0000256" key="1">
    <source>
        <dbReference type="ARBA" id="ARBA00005495"/>
    </source>
</evidence>
<dbReference type="GO" id="GO:0016846">
    <property type="term" value="F:carbon-sulfur lyase activity"/>
    <property type="evidence" value="ECO:0007669"/>
    <property type="project" value="InterPro"/>
</dbReference>
<dbReference type="InterPro" id="IPR006913">
    <property type="entry name" value="CENP-V/GFA"/>
</dbReference>
<accession>A0A9W9NAU0</accession>
<dbReference type="RefSeq" id="XP_058312230.1">
    <property type="nucleotide sequence ID" value="XM_058449886.1"/>
</dbReference>
<evidence type="ECO:0000313" key="7">
    <source>
        <dbReference type="Proteomes" id="UP001150904"/>
    </source>
</evidence>
<feature type="domain" description="CENP-V/GFA" evidence="5">
    <location>
        <begin position="2"/>
        <end position="69"/>
    </location>
</feature>
<dbReference type="GO" id="GO:0046872">
    <property type="term" value="F:metal ion binding"/>
    <property type="evidence" value="ECO:0007669"/>
    <property type="project" value="UniProtKB-KW"/>
</dbReference>
<dbReference type="PANTHER" id="PTHR33337">
    <property type="entry name" value="GFA DOMAIN-CONTAINING PROTEIN"/>
    <property type="match status" value="1"/>
</dbReference>
<sequence>MHVTVGSAKQYTETHENGKKMTVKFCGECGCAIYKTHESYPGTVVILAGTLDDPEGLEQSKPERELFTKHRFSWLPGLKWAEQTPEF</sequence>
<dbReference type="InterPro" id="IPR011057">
    <property type="entry name" value="Mss4-like_sf"/>
</dbReference>
<evidence type="ECO:0000256" key="4">
    <source>
        <dbReference type="ARBA" id="ARBA00023239"/>
    </source>
</evidence>
<dbReference type="Proteomes" id="UP001150904">
    <property type="component" value="Unassembled WGS sequence"/>
</dbReference>
<dbReference type="Gene3D" id="2.170.150.70">
    <property type="match status" value="1"/>
</dbReference>
<dbReference type="AlphaFoldDB" id="A0A9W9NAU0"/>
<dbReference type="Pfam" id="PF04828">
    <property type="entry name" value="GFA"/>
    <property type="match status" value="1"/>
</dbReference>
<keyword evidence="2" id="KW-0479">Metal-binding</keyword>
<comment type="caution">
    <text evidence="6">The sequence shown here is derived from an EMBL/GenBank/DDBJ whole genome shotgun (WGS) entry which is preliminary data.</text>
</comment>
<dbReference type="EMBL" id="JAPQKR010000005">
    <property type="protein sequence ID" value="KAJ5216417.1"/>
    <property type="molecule type" value="Genomic_DNA"/>
</dbReference>
<keyword evidence="4" id="KW-0456">Lyase</keyword>
<evidence type="ECO:0000256" key="3">
    <source>
        <dbReference type="ARBA" id="ARBA00022833"/>
    </source>
</evidence>
<protein>
    <recommendedName>
        <fullName evidence="5">CENP-V/GFA domain-containing protein</fullName>
    </recommendedName>
</protein>